<name>A0A8H7VB07_9FUNG</name>
<evidence type="ECO:0000256" key="1">
    <source>
        <dbReference type="SAM" id="MobiDB-lite"/>
    </source>
</evidence>
<accession>A0A8H7VB07</accession>
<dbReference type="AlphaFoldDB" id="A0A8H7VB07"/>
<proteinExistence type="predicted"/>
<reference evidence="2 3" key="1">
    <citation type="submission" date="2020-12" db="EMBL/GenBank/DDBJ databases">
        <title>Metabolic potential, ecology and presence of endohyphal bacteria is reflected in genomic diversity of Mucoromycotina.</title>
        <authorList>
            <person name="Muszewska A."/>
            <person name="Okrasinska A."/>
            <person name="Steczkiewicz K."/>
            <person name="Drgas O."/>
            <person name="Orlowska M."/>
            <person name="Perlinska-Lenart U."/>
            <person name="Aleksandrzak-Piekarczyk T."/>
            <person name="Szatraj K."/>
            <person name="Zielenkiewicz U."/>
            <person name="Pilsyk S."/>
            <person name="Malc E."/>
            <person name="Mieczkowski P."/>
            <person name="Kruszewska J.S."/>
            <person name="Biernat P."/>
            <person name="Pawlowska J."/>
        </authorList>
    </citation>
    <scope>NUCLEOTIDE SEQUENCE [LARGE SCALE GENOMIC DNA]</scope>
    <source>
        <strain evidence="2 3">CBS 142.35</strain>
    </source>
</reference>
<protein>
    <submittedName>
        <fullName evidence="2">Uncharacterized protein</fullName>
    </submittedName>
</protein>
<comment type="caution">
    <text evidence="2">The sequence shown here is derived from an EMBL/GenBank/DDBJ whole genome shotgun (WGS) entry which is preliminary data.</text>
</comment>
<evidence type="ECO:0000313" key="2">
    <source>
        <dbReference type="EMBL" id="KAG2209903.1"/>
    </source>
</evidence>
<sequence length="55" mass="6480">MAIDETESNHSENSESDNDVPNFNERYSNDDNSWLSIDMFNQKDLLKVYIEKHSL</sequence>
<organism evidence="2 3">
    <name type="scientific">Circinella minor</name>
    <dbReference type="NCBI Taxonomy" id="1195481"/>
    <lineage>
        <taxon>Eukaryota</taxon>
        <taxon>Fungi</taxon>
        <taxon>Fungi incertae sedis</taxon>
        <taxon>Mucoromycota</taxon>
        <taxon>Mucoromycotina</taxon>
        <taxon>Mucoromycetes</taxon>
        <taxon>Mucorales</taxon>
        <taxon>Lichtheimiaceae</taxon>
        <taxon>Circinella</taxon>
    </lineage>
</organism>
<keyword evidence="3" id="KW-1185">Reference proteome</keyword>
<evidence type="ECO:0000313" key="3">
    <source>
        <dbReference type="Proteomes" id="UP000646827"/>
    </source>
</evidence>
<dbReference type="EMBL" id="JAEPRB010000947">
    <property type="protein sequence ID" value="KAG2209903.1"/>
    <property type="molecule type" value="Genomic_DNA"/>
</dbReference>
<dbReference type="Proteomes" id="UP000646827">
    <property type="component" value="Unassembled WGS sequence"/>
</dbReference>
<feature type="region of interest" description="Disordered" evidence="1">
    <location>
        <begin position="1"/>
        <end position="31"/>
    </location>
</feature>
<gene>
    <name evidence="2" type="ORF">INT45_009295</name>
</gene>
<feature type="non-terminal residue" evidence="2">
    <location>
        <position position="1"/>
    </location>
</feature>